<keyword evidence="3" id="KW-1185">Reference proteome</keyword>
<dbReference type="InterPro" id="IPR017853">
    <property type="entry name" value="GH"/>
</dbReference>
<protein>
    <submittedName>
        <fullName evidence="2">Extracellular protein</fullName>
    </submittedName>
</protein>
<dbReference type="PIRSF" id="PIRSF029570">
    <property type="entry name" value="UCP029570"/>
    <property type="match status" value="1"/>
</dbReference>
<proteinExistence type="predicted"/>
<reference evidence="3" key="1">
    <citation type="submission" date="2016-01" db="EMBL/GenBank/DDBJ databases">
        <title>Draft genome sequence of Thermodesulfovibrio aggregans strain TGE-P1.</title>
        <authorList>
            <person name="Sekiguchi Y."/>
            <person name="Ohashi A."/>
            <person name="Matsuura N."/>
            <person name="Tourlousse M.D."/>
        </authorList>
    </citation>
    <scope>NUCLEOTIDE SEQUENCE [LARGE SCALE GENOMIC DNA]</scope>
    <source>
        <strain evidence="3">TGE-P1</strain>
    </source>
</reference>
<dbReference type="AlphaFoldDB" id="A0A0U9HLJ8"/>
<dbReference type="SUPFAM" id="SSF51445">
    <property type="entry name" value="(Trans)glycosidases"/>
    <property type="match status" value="1"/>
</dbReference>
<sequence length="900" mass="104036">MIYIIGLLFLLFSFVDVNATITPRCVLFYYHDNVLPDDIFYTYDWIFLDQDYSHIKEIKEKFYMKNRAKLIGYISVGEIQKHRKYFNDLKKFAIGRNITWDSFIADLRSKEYRDFLVNIVAKDIVNKGFDGFFLDTLDSYQLAVSQKEWKDFQEAEIELIKKLRELFPDKLIVLNRGFEIIDQVRTKVDGVAVESLFWGLDKNKKYRAVSEDERKYLLGQIEKIKFYGIPVIAIDYVEPDERQKSISVVKKISALGVIPYVSDAELSKVGYCECEIIPRKVILLYDSNSTPIRQLADVHRLIQMPLEYLGFVPEVYDINSELPEVYPNLGYAGVISMNIDSQNEKLEKWLLQAKKYGLKLFFINAFPFARNSQAFNDLGISLYENKDKKILSFRILRKISGDGFEAPLVVSYTDSLIRISEAEDMIELENSAGQIHIPFAITKWGGYAVNNTLINNENELWIYNPFEIFARVFRNDLFPIPDTTTENGRRILTAHIYGDGFTEISEFNTLKTTGEIIRDEIIKVFTIPHTVSIIEGEVAPWGLYPEKSKKLELIAKSIFELPNVEMASHSFSHPFAWQTNNMIAEFRTYELKYGHNLPIKNYKTNFEREIIGSINYIQSLLKDTKKTVKVFLWTGDCSPDEEQIKLTYKARVFNVNGGDTAITQQEPFLSRVSPMGLNYGNYFQVYAPITNENIFTNLWKGPFWGYSNVIQSFELTEKPKRLKPISIYYHFYSGKKLASLNALKKVYRYALSQSPNPMFLSEYAERVLDFRQTAIIKIPEGFIVKNAGYLRTLRMPIKLGFPDIRKSKGVVGFSIGVDEIYVHLDGSGDHVIKLSQKKPETFYLVSSNGQIESFTKQQNFYSIKLKSYVPLELNYEKGNCEVLLKKEGKYGAEIKSVCPD</sequence>
<evidence type="ECO:0000313" key="3">
    <source>
        <dbReference type="Proteomes" id="UP000054976"/>
    </source>
</evidence>
<dbReference type="OrthoDB" id="7292394at2"/>
<dbReference type="EMBL" id="BCNO01000001">
    <property type="protein sequence ID" value="GAQ93998.1"/>
    <property type="molecule type" value="Genomic_DNA"/>
</dbReference>
<comment type="caution">
    <text evidence="2">The sequence shown here is derived from an EMBL/GenBank/DDBJ whole genome shotgun (WGS) entry which is preliminary data.</text>
</comment>
<dbReference type="Pfam" id="PF03537">
    <property type="entry name" value="Glyco_hydro_114"/>
    <property type="match status" value="1"/>
</dbReference>
<dbReference type="InterPro" id="IPR004352">
    <property type="entry name" value="GH114_TIM-barrel"/>
</dbReference>
<evidence type="ECO:0000313" key="2">
    <source>
        <dbReference type="EMBL" id="GAQ93998.1"/>
    </source>
</evidence>
<dbReference type="PANTHER" id="PTHR35882:SF2">
    <property type="entry name" value="PELA"/>
    <property type="match status" value="1"/>
</dbReference>
<dbReference type="Proteomes" id="UP000054976">
    <property type="component" value="Unassembled WGS sequence"/>
</dbReference>
<gene>
    <name evidence="2" type="ORF">TAGGR_1163</name>
</gene>
<dbReference type="InterPro" id="IPR013785">
    <property type="entry name" value="Aldolase_TIM"/>
</dbReference>
<dbReference type="PANTHER" id="PTHR35882">
    <property type="entry name" value="PELA"/>
    <property type="match status" value="1"/>
</dbReference>
<evidence type="ECO:0000259" key="1">
    <source>
        <dbReference type="Pfam" id="PF03537"/>
    </source>
</evidence>
<dbReference type="Gene3D" id="3.20.20.70">
    <property type="entry name" value="Aldolase class I"/>
    <property type="match status" value="1"/>
</dbReference>
<dbReference type="CDD" id="cd10922">
    <property type="entry name" value="CE4_PelA_like_C"/>
    <property type="match status" value="1"/>
</dbReference>
<dbReference type="RefSeq" id="WP_059175484.1">
    <property type="nucleotide sequence ID" value="NZ_BCNO01000001.1"/>
</dbReference>
<feature type="domain" description="Glycoside-hydrolase family GH114 TIM-barrel" evidence="1">
    <location>
        <begin position="64"/>
        <end position="267"/>
    </location>
</feature>
<dbReference type="InterPro" id="IPR016925">
    <property type="entry name" value="UCP029570"/>
</dbReference>
<accession>A0A0U9HLJ8</accession>
<name>A0A0U9HLJ8_9BACT</name>
<organism evidence="2 3">
    <name type="scientific">Thermodesulfovibrio aggregans</name>
    <dbReference type="NCBI Taxonomy" id="86166"/>
    <lineage>
        <taxon>Bacteria</taxon>
        <taxon>Pseudomonadati</taxon>
        <taxon>Nitrospirota</taxon>
        <taxon>Thermodesulfovibrionia</taxon>
        <taxon>Thermodesulfovibrionales</taxon>
        <taxon>Thermodesulfovibrionaceae</taxon>
        <taxon>Thermodesulfovibrio</taxon>
    </lineage>
</organism>
<dbReference type="STRING" id="86166.TAGGR_1163"/>